<keyword evidence="1" id="KW-0812">Transmembrane</keyword>
<organism evidence="2">
    <name type="scientific">marine metagenome</name>
    <dbReference type="NCBI Taxonomy" id="408172"/>
    <lineage>
        <taxon>unclassified sequences</taxon>
        <taxon>metagenomes</taxon>
        <taxon>ecological metagenomes</taxon>
    </lineage>
</organism>
<sequence length="177" mass="19252">MGVIKVELKYIRYGIVLALLSILFGGLLGLSFGCCEDSIKSLLKEKAANVLSEKYAGKQELADKVIKKSWIYIKRAHFHSQTMGIISIVFSLLVAWLKFPPKLQFGISFFSGFGSLGYGFFWLSAALLAPGLGSTGAAKDSVELLAQGSAGPFFISCVGLFGFLIYKMFVKNETAKV</sequence>
<proteinExistence type="predicted"/>
<feature type="transmembrane region" description="Helical" evidence="1">
    <location>
        <begin position="109"/>
        <end position="132"/>
    </location>
</feature>
<evidence type="ECO:0000256" key="1">
    <source>
        <dbReference type="SAM" id="Phobius"/>
    </source>
</evidence>
<dbReference type="EMBL" id="UINC01012584">
    <property type="protein sequence ID" value="SVA54876.1"/>
    <property type="molecule type" value="Genomic_DNA"/>
</dbReference>
<feature type="transmembrane region" description="Helical" evidence="1">
    <location>
        <begin position="78"/>
        <end position="97"/>
    </location>
</feature>
<keyword evidence="1" id="KW-1133">Transmembrane helix</keyword>
<feature type="transmembrane region" description="Helical" evidence="1">
    <location>
        <begin position="12"/>
        <end position="33"/>
    </location>
</feature>
<dbReference type="AlphaFoldDB" id="A0A381WQU5"/>
<gene>
    <name evidence="2" type="ORF">METZ01_LOCUS107730</name>
</gene>
<protein>
    <submittedName>
        <fullName evidence="2">Uncharacterized protein</fullName>
    </submittedName>
</protein>
<keyword evidence="1" id="KW-0472">Membrane</keyword>
<accession>A0A381WQU5</accession>
<feature type="transmembrane region" description="Helical" evidence="1">
    <location>
        <begin position="144"/>
        <end position="166"/>
    </location>
</feature>
<evidence type="ECO:0000313" key="2">
    <source>
        <dbReference type="EMBL" id="SVA54876.1"/>
    </source>
</evidence>
<dbReference type="PROSITE" id="PS51257">
    <property type="entry name" value="PROKAR_LIPOPROTEIN"/>
    <property type="match status" value="1"/>
</dbReference>
<name>A0A381WQU5_9ZZZZ</name>
<reference evidence="2" key="1">
    <citation type="submission" date="2018-05" db="EMBL/GenBank/DDBJ databases">
        <authorList>
            <person name="Lanie J.A."/>
            <person name="Ng W.-L."/>
            <person name="Kazmierczak K.M."/>
            <person name="Andrzejewski T.M."/>
            <person name="Davidsen T.M."/>
            <person name="Wayne K.J."/>
            <person name="Tettelin H."/>
            <person name="Glass J.I."/>
            <person name="Rusch D."/>
            <person name="Podicherti R."/>
            <person name="Tsui H.-C.T."/>
            <person name="Winkler M.E."/>
        </authorList>
    </citation>
    <scope>NUCLEOTIDE SEQUENCE</scope>
</reference>